<evidence type="ECO:0000256" key="6">
    <source>
        <dbReference type="RuleBase" id="RU000682"/>
    </source>
</evidence>
<dbReference type="InterPro" id="IPR017970">
    <property type="entry name" value="Homeobox_CS"/>
</dbReference>
<evidence type="ECO:0000256" key="5">
    <source>
        <dbReference type="PROSITE-ProRule" id="PRU00108"/>
    </source>
</evidence>
<dbReference type="InterPro" id="IPR000047">
    <property type="entry name" value="HTH_motif"/>
</dbReference>
<dbReference type="PRINTS" id="PR00024">
    <property type="entry name" value="HOMEOBOX"/>
</dbReference>
<feature type="domain" description="Homeobox" evidence="8">
    <location>
        <begin position="246"/>
        <end position="306"/>
    </location>
</feature>
<feature type="region of interest" description="Disordered" evidence="7">
    <location>
        <begin position="216"/>
        <end position="252"/>
    </location>
</feature>
<dbReference type="SUPFAM" id="SSF46689">
    <property type="entry name" value="Homeodomain-like"/>
    <property type="match status" value="1"/>
</dbReference>
<evidence type="ECO:0000256" key="4">
    <source>
        <dbReference type="ARBA" id="ARBA00023242"/>
    </source>
</evidence>
<dbReference type="GeneID" id="100909380"/>
<dbReference type="PROSITE" id="PS00027">
    <property type="entry name" value="HOMEOBOX_1"/>
    <property type="match status" value="1"/>
</dbReference>
<dbReference type="RefSeq" id="XP_028968327.1">
    <property type="nucleotide sequence ID" value="XM_029112494.1"/>
</dbReference>
<gene>
    <name evidence="10" type="primary">LOC100909380</name>
</gene>
<protein>
    <submittedName>
        <fullName evidence="10">Homeobox protein Hox-D3</fullName>
    </submittedName>
</protein>
<feature type="DNA-binding region" description="Homeobox" evidence="5">
    <location>
        <begin position="248"/>
        <end position="307"/>
    </location>
</feature>
<dbReference type="GO" id="GO:0000981">
    <property type="term" value="F:DNA-binding transcription factor activity, RNA polymerase II-specific"/>
    <property type="evidence" value="ECO:0007669"/>
    <property type="project" value="InterPro"/>
</dbReference>
<evidence type="ECO:0000313" key="10">
    <source>
        <dbReference type="RefSeq" id="XP_028968327.1"/>
    </source>
</evidence>
<dbReference type="InterPro" id="IPR001356">
    <property type="entry name" value="HD"/>
</dbReference>
<comment type="subcellular location">
    <subcellularLocation>
        <location evidence="1 5 6">Nucleus</location>
    </subcellularLocation>
</comment>
<dbReference type="GO" id="GO:0030154">
    <property type="term" value="P:cell differentiation"/>
    <property type="evidence" value="ECO:0007669"/>
    <property type="project" value="TreeGrafter"/>
</dbReference>
<feature type="region of interest" description="Disordered" evidence="7">
    <location>
        <begin position="1"/>
        <end position="39"/>
    </location>
</feature>
<dbReference type="AlphaFoldDB" id="A0AAJ7WIQ4"/>
<organism evidence="9 10">
    <name type="scientific">Galendromus occidentalis</name>
    <name type="common">western predatory mite</name>
    <dbReference type="NCBI Taxonomy" id="34638"/>
    <lineage>
        <taxon>Eukaryota</taxon>
        <taxon>Metazoa</taxon>
        <taxon>Ecdysozoa</taxon>
        <taxon>Arthropoda</taxon>
        <taxon>Chelicerata</taxon>
        <taxon>Arachnida</taxon>
        <taxon>Acari</taxon>
        <taxon>Parasitiformes</taxon>
        <taxon>Mesostigmata</taxon>
        <taxon>Gamasina</taxon>
        <taxon>Phytoseioidea</taxon>
        <taxon>Phytoseiidae</taxon>
        <taxon>Typhlodrominae</taxon>
        <taxon>Galendromus</taxon>
    </lineage>
</organism>
<keyword evidence="9" id="KW-1185">Reference proteome</keyword>
<evidence type="ECO:0000313" key="9">
    <source>
        <dbReference type="Proteomes" id="UP000694867"/>
    </source>
</evidence>
<dbReference type="PANTHER" id="PTHR24340:SF35">
    <property type="entry name" value="HGTX, ISOFORM C"/>
    <property type="match status" value="1"/>
</dbReference>
<dbReference type="PRINTS" id="PR00031">
    <property type="entry name" value="HTHREPRESSR"/>
</dbReference>
<evidence type="ECO:0000256" key="3">
    <source>
        <dbReference type="ARBA" id="ARBA00023155"/>
    </source>
</evidence>
<dbReference type="CDD" id="cd00086">
    <property type="entry name" value="homeodomain"/>
    <property type="match status" value="1"/>
</dbReference>
<evidence type="ECO:0000256" key="7">
    <source>
        <dbReference type="SAM" id="MobiDB-lite"/>
    </source>
</evidence>
<evidence type="ECO:0000256" key="1">
    <source>
        <dbReference type="ARBA" id="ARBA00004123"/>
    </source>
</evidence>
<dbReference type="Gene3D" id="1.10.10.60">
    <property type="entry name" value="Homeodomain-like"/>
    <property type="match status" value="1"/>
</dbReference>
<dbReference type="InterPro" id="IPR050394">
    <property type="entry name" value="Homeobox_NK-like"/>
</dbReference>
<dbReference type="PANTHER" id="PTHR24340">
    <property type="entry name" value="HOMEOBOX PROTEIN NKX"/>
    <property type="match status" value="1"/>
</dbReference>
<dbReference type="InterPro" id="IPR020479">
    <property type="entry name" value="HD_metazoa"/>
</dbReference>
<dbReference type="GO" id="GO:0000978">
    <property type="term" value="F:RNA polymerase II cis-regulatory region sequence-specific DNA binding"/>
    <property type="evidence" value="ECO:0007669"/>
    <property type="project" value="TreeGrafter"/>
</dbReference>
<dbReference type="KEGG" id="goe:100909380"/>
<evidence type="ECO:0000259" key="8">
    <source>
        <dbReference type="PROSITE" id="PS50071"/>
    </source>
</evidence>
<dbReference type="PROSITE" id="PS50071">
    <property type="entry name" value="HOMEOBOX_2"/>
    <property type="match status" value="1"/>
</dbReference>
<feature type="compositionally biased region" description="Polar residues" evidence="7">
    <location>
        <begin position="11"/>
        <end position="30"/>
    </location>
</feature>
<evidence type="ECO:0000256" key="2">
    <source>
        <dbReference type="ARBA" id="ARBA00023125"/>
    </source>
</evidence>
<sequence>MHSSLDMMHNPDQSVTSEDSNHSETSQHPTPQLHMNPFNSQQFLTFGNPFDPSAANLFKMHQDPSELSLDKKPMFADDKMSMSFFKQMTQGSDFRSDDEAAHLELVAKMKKDTTNISAKDIFHERISAFKHKTELTSEKTFENSSQTSLNSGTSHRIDDILSKPSVSPCSAAMQAAACGLLVPPSNTPAWNNPAAALFRGAALAAAAAAAAHHNTQVSSPLGGHGGSPSPTRMPTLGGGPGMGGPPSKKHTRPTFSGHQIYVLEKTFEQTKYLAGPERAKLAYALGMSESQVKVWFQNRRTKWRKKHAAEMATVKQHSRPTPGSATPVTGASNAHGFLQKSVLKSKVTANSPSLNRLRGFIRLDIEG</sequence>
<dbReference type="Pfam" id="PF00046">
    <property type="entry name" value="Homeodomain"/>
    <property type="match status" value="1"/>
</dbReference>
<dbReference type="GO" id="GO:0005634">
    <property type="term" value="C:nucleus"/>
    <property type="evidence" value="ECO:0007669"/>
    <property type="project" value="UniProtKB-SubCell"/>
</dbReference>
<keyword evidence="4 5" id="KW-0539">Nucleus</keyword>
<proteinExistence type="predicted"/>
<name>A0AAJ7WIQ4_9ACAR</name>
<reference evidence="10" key="1">
    <citation type="submission" date="2025-08" db="UniProtKB">
        <authorList>
            <consortium name="RefSeq"/>
        </authorList>
    </citation>
    <scope>IDENTIFICATION</scope>
</reference>
<dbReference type="InterPro" id="IPR009057">
    <property type="entry name" value="Homeodomain-like_sf"/>
</dbReference>
<dbReference type="Proteomes" id="UP000694867">
    <property type="component" value="Unplaced"/>
</dbReference>
<keyword evidence="2 5" id="KW-0238">DNA-binding</keyword>
<dbReference type="SMART" id="SM00389">
    <property type="entry name" value="HOX"/>
    <property type="match status" value="1"/>
</dbReference>
<dbReference type="FunFam" id="1.10.10.60:FF:000067">
    <property type="entry name" value="NK6 homeobox 1"/>
    <property type="match status" value="1"/>
</dbReference>
<keyword evidence="3 5" id="KW-0371">Homeobox</keyword>
<accession>A0AAJ7WIQ4</accession>